<protein>
    <submittedName>
        <fullName evidence="6">LysR family transcriptional regulator</fullName>
    </submittedName>
</protein>
<dbReference type="PANTHER" id="PTHR30346">
    <property type="entry name" value="TRANSCRIPTIONAL DUAL REGULATOR HCAR-RELATED"/>
    <property type="match status" value="1"/>
</dbReference>
<dbReference type="InterPro" id="IPR036390">
    <property type="entry name" value="WH_DNA-bd_sf"/>
</dbReference>
<accession>A0ABT1A0S4</accession>
<feature type="domain" description="HTH lysR-type" evidence="5">
    <location>
        <begin position="7"/>
        <end position="64"/>
    </location>
</feature>
<dbReference type="InterPro" id="IPR000847">
    <property type="entry name" value="LysR_HTH_N"/>
</dbReference>
<keyword evidence="7" id="KW-1185">Reference proteome</keyword>
<keyword evidence="4" id="KW-0804">Transcription</keyword>
<comment type="caution">
    <text evidence="6">The sequence shown here is derived from an EMBL/GenBank/DDBJ whole genome shotgun (WGS) entry which is preliminary data.</text>
</comment>
<keyword evidence="3" id="KW-0238">DNA-binding</keyword>
<dbReference type="CDD" id="cd05466">
    <property type="entry name" value="PBP2_LTTR_substrate"/>
    <property type="match status" value="1"/>
</dbReference>
<dbReference type="Gene3D" id="3.40.190.10">
    <property type="entry name" value="Periplasmic binding protein-like II"/>
    <property type="match status" value="2"/>
</dbReference>
<dbReference type="PANTHER" id="PTHR30346:SF29">
    <property type="entry name" value="LYSR SUBSTRATE-BINDING"/>
    <property type="match status" value="1"/>
</dbReference>
<evidence type="ECO:0000313" key="7">
    <source>
        <dbReference type="Proteomes" id="UP001165283"/>
    </source>
</evidence>
<evidence type="ECO:0000256" key="3">
    <source>
        <dbReference type="ARBA" id="ARBA00023125"/>
    </source>
</evidence>
<dbReference type="PROSITE" id="PS50931">
    <property type="entry name" value="HTH_LYSR"/>
    <property type="match status" value="1"/>
</dbReference>
<dbReference type="SUPFAM" id="SSF46785">
    <property type="entry name" value="Winged helix' DNA-binding domain"/>
    <property type="match status" value="1"/>
</dbReference>
<dbReference type="Proteomes" id="UP001165283">
    <property type="component" value="Unassembled WGS sequence"/>
</dbReference>
<dbReference type="InterPro" id="IPR005119">
    <property type="entry name" value="LysR_subst-bd"/>
</dbReference>
<proteinExistence type="inferred from homology"/>
<name>A0ABT1A0S4_9PSEU</name>
<dbReference type="Pfam" id="PF03466">
    <property type="entry name" value="LysR_substrate"/>
    <property type="match status" value="1"/>
</dbReference>
<gene>
    <name evidence="6" type="ORF">KDL28_15745</name>
</gene>
<evidence type="ECO:0000256" key="2">
    <source>
        <dbReference type="ARBA" id="ARBA00023015"/>
    </source>
</evidence>
<reference evidence="6" key="1">
    <citation type="submission" date="2021-04" db="EMBL/GenBank/DDBJ databases">
        <title>Pseudonocardia sp. nov., isolated from sandy soil of mangrove forest.</title>
        <authorList>
            <person name="Zan Z."/>
            <person name="Huang R."/>
            <person name="Liu W."/>
        </authorList>
    </citation>
    <scope>NUCLEOTIDE SEQUENCE</scope>
    <source>
        <strain evidence="6">S2-4</strain>
    </source>
</reference>
<dbReference type="RefSeq" id="WP_252439302.1">
    <property type="nucleotide sequence ID" value="NZ_JAGSOV010000035.1"/>
</dbReference>
<evidence type="ECO:0000259" key="5">
    <source>
        <dbReference type="PROSITE" id="PS50931"/>
    </source>
</evidence>
<dbReference type="Pfam" id="PF00126">
    <property type="entry name" value="HTH_1"/>
    <property type="match status" value="1"/>
</dbReference>
<dbReference type="SUPFAM" id="SSF53850">
    <property type="entry name" value="Periplasmic binding protein-like II"/>
    <property type="match status" value="1"/>
</dbReference>
<dbReference type="Gene3D" id="1.10.10.10">
    <property type="entry name" value="Winged helix-like DNA-binding domain superfamily/Winged helix DNA-binding domain"/>
    <property type="match status" value="1"/>
</dbReference>
<evidence type="ECO:0000256" key="1">
    <source>
        <dbReference type="ARBA" id="ARBA00009437"/>
    </source>
</evidence>
<sequence>MGERDLVEADAVRSFAVFAEHLNFTRAATELRISQPSLHVKIAKLAAALGVALYERDGRVLRLTVEGRRVAAFAADSRRRVDDFLADLHDTRPALTVAAGRGALRWVVADALREVLRDGRRLHVVTADRDAAMAAVLSGAADVAVVGFDAPGAGVEVCPVAAYPQVLVVAEGHPLAGRDAVAVSDVDGLDLVLPPADRPHRRALDRALLAAGAAVRVRAEADGWDLLVHFAGLGLGATVVNGCVELPAGLVAVPVEDLPTVRYWAAWRPARRDRVADLVERLAA</sequence>
<evidence type="ECO:0000313" key="6">
    <source>
        <dbReference type="EMBL" id="MCO1656510.1"/>
    </source>
</evidence>
<organism evidence="6 7">
    <name type="scientific">Pseudonocardia humida</name>
    <dbReference type="NCBI Taxonomy" id="2800819"/>
    <lineage>
        <taxon>Bacteria</taxon>
        <taxon>Bacillati</taxon>
        <taxon>Actinomycetota</taxon>
        <taxon>Actinomycetes</taxon>
        <taxon>Pseudonocardiales</taxon>
        <taxon>Pseudonocardiaceae</taxon>
        <taxon>Pseudonocardia</taxon>
    </lineage>
</organism>
<dbReference type="InterPro" id="IPR036388">
    <property type="entry name" value="WH-like_DNA-bd_sf"/>
</dbReference>
<comment type="similarity">
    <text evidence="1">Belongs to the LysR transcriptional regulatory family.</text>
</comment>
<dbReference type="EMBL" id="JAGSOV010000035">
    <property type="protein sequence ID" value="MCO1656510.1"/>
    <property type="molecule type" value="Genomic_DNA"/>
</dbReference>
<keyword evidence="2" id="KW-0805">Transcription regulation</keyword>
<evidence type="ECO:0000256" key="4">
    <source>
        <dbReference type="ARBA" id="ARBA00023163"/>
    </source>
</evidence>
<dbReference type="PRINTS" id="PR00039">
    <property type="entry name" value="HTHLYSR"/>
</dbReference>